<organism evidence="2 3">
    <name type="scientific">Drosophila mauritiana</name>
    <name type="common">Fruit fly</name>
    <dbReference type="NCBI Taxonomy" id="7226"/>
    <lineage>
        <taxon>Eukaryota</taxon>
        <taxon>Metazoa</taxon>
        <taxon>Ecdysozoa</taxon>
        <taxon>Arthropoda</taxon>
        <taxon>Hexapoda</taxon>
        <taxon>Insecta</taxon>
        <taxon>Pterygota</taxon>
        <taxon>Neoptera</taxon>
        <taxon>Endopterygota</taxon>
        <taxon>Diptera</taxon>
        <taxon>Brachycera</taxon>
        <taxon>Muscomorpha</taxon>
        <taxon>Ephydroidea</taxon>
        <taxon>Drosophilidae</taxon>
        <taxon>Drosophila</taxon>
        <taxon>Sophophora</taxon>
    </lineage>
</organism>
<evidence type="ECO:0000256" key="1">
    <source>
        <dbReference type="SAM" id="SignalP"/>
    </source>
</evidence>
<reference evidence="3" key="1">
    <citation type="submission" date="2025-08" db="UniProtKB">
        <authorList>
            <consortium name="RefSeq"/>
        </authorList>
    </citation>
    <scope>IDENTIFICATION</scope>
    <source>
        <strain evidence="3">Mau12</strain>
        <tissue evidence="3">Whole Body</tissue>
    </source>
</reference>
<name>A0A6P8K837_DROMA</name>
<feature type="chain" id="PRO_5027981373" evidence="1">
    <location>
        <begin position="19"/>
        <end position="66"/>
    </location>
</feature>
<keyword evidence="2" id="KW-1185">Reference proteome</keyword>
<dbReference type="AlphaFoldDB" id="A0A6P8K837"/>
<accession>A0A6P8K837</accession>
<proteinExistence type="predicted"/>
<feature type="signal peptide" evidence="1">
    <location>
        <begin position="1"/>
        <end position="18"/>
    </location>
</feature>
<evidence type="ECO:0000313" key="3">
    <source>
        <dbReference type="RefSeq" id="XP_033165003.1"/>
    </source>
</evidence>
<dbReference type="GeneID" id="117144097"/>
<keyword evidence="1" id="KW-0732">Signal</keyword>
<dbReference type="Proteomes" id="UP000515162">
    <property type="component" value="Chromosome 3R"/>
</dbReference>
<dbReference type="RefSeq" id="XP_033165003.1">
    <property type="nucleotide sequence ID" value="XM_033309112.1"/>
</dbReference>
<gene>
    <name evidence="3" type="primary">LOC117144097</name>
</gene>
<evidence type="ECO:0000313" key="2">
    <source>
        <dbReference type="Proteomes" id="UP000515162"/>
    </source>
</evidence>
<protein>
    <submittedName>
        <fullName evidence="3">Uncharacterized protein LOC117144097</fullName>
    </submittedName>
</protein>
<sequence>MLIARLAFLISILGLVVGLQKPETTSSSTTIRTMRSGRYCQRSGGYCRMHGDCCSRMCIQVSAECR</sequence>